<reference evidence="2 3" key="1">
    <citation type="submission" date="2017-06" db="EMBL/GenBank/DDBJ databases">
        <title>Complete genome sequence of Nitrospirillum amazonense strain CBAmC, an endophytic nitrogen-fixing and plant growth-promoting bacterium, isolated from sugarcane.</title>
        <authorList>
            <person name="Schwab S."/>
            <person name="dos Santos Teixeira K.R."/>
            <person name="Simoes Araujo J.L."/>
            <person name="Soares Vidal M."/>
            <person name="Borges de Freitas H.R."/>
            <person name="Rivello Crivelaro A.L."/>
            <person name="Bueno de Camargo Nunes A."/>
            <person name="dos Santos C.M."/>
            <person name="Palmeira da Silva Rosa D."/>
            <person name="da Silva Padilha D."/>
            <person name="da Silva E."/>
            <person name="Araujo Terra L."/>
            <person name="Soares Mendes V."/>
            <person name="Farinelli L."/>
            <person name="Magalhaes Cruz L."/>
            <person name="Baldani J.I."/>
        </authorList>
    </citation>
    <scope>NUCLEOTIDE SEQUENCE [LARGE SCALE GENOMIC DNA]</scope>
    <source>
        <strain evidence="2 3">CBAmC</strain>
    </source>
</reference>
<keyword evidence="3" id="KW-1185">Reference proteome</keyword>
<keyword evidence="1" id="KW-1133">Transmembrane helix</keyword>
<feature type="transmembrane region" description="Helical" evidence="1">
    <location>
        <begin position="69"/>
        <end position="92"/>
    </location>
</feature>
<keyword evidence="1" id="KW-0812">Transmembrane</keyword>
<dbReference type="Proteomes" id="UP000197153">
    <property type="component" value="Chromosome 4"/>
</dbReference>
<proteinExistence type="predicted"/>
<gene>
    <name evidence="2" type="ORF">Y958_28420</name>
</gene>
<name>A0A248K2D8_9PROT</name>
<feature type="transmembrane region" description="Helical" evidence="1">
    <location>
        <begin position="39"/>
        <end position="57"/>
    </location>
</feature>
<dbReference type="KEGG" id="nao:Y958_28420"/>
<feature type="transmembrane region" description="Helical" evidence="1">
    <location>
        <begin position="153"/>
        <end position="173"/>
    </location>
</feature>
<accession>A0A248K2D8</accession>
<evidence type="ECO:0000256" key="1">
    <source>
        <dbReference type="SAM" id="Phobius"/>
    </source>
</evidence>
<evidence type="ECO:0000313" key="2">
    <source>
        <dbReference type="EMBL" id="ASG24916.1"/>
    </source>
</evidence>
<evidence type="ECO:0000313" key="3">
    <source>
        <dbReference type="Proteomes" id="UP000197153"/>
    </source>
</evidence>
<feature type="transmembrane region" description="Helical" evidence="1">
    <location>
        <begin position="9"/>
        <end position="27"/>
    </location>
</feature>
<feature type="transmembrane region" description="Helical" evidence="1">
    <location>
        <begin position="104"/>
        <end position="122"/>
    </location>
</feature>
<feature type="transmembrane region" description="Helical" evidence="1">
    <location>
        <begin position="179"/>
        <end position="197"/>
    </location>
</feature>
<feature type="transmembrane region" description="Helical" evidence="1">
    <location>
        <begin position="254"/>
        <end position="273"/>
    </location>
</feature>
<dbReference type="RefSeq" id="WP_088875313.1">
    <property type="nucleotide sequence ID" value="NZ_CP022113.1"/>
</dbReference>
<feature type="transmembrane region" description="Helical" evidence="1">
    <location>
        <begin position="229"/>
        <end position="248"/>
    </location>
</feature>
<organism evidence="2 3">
    <name type="scientific">Nitrospirillum viridazoti CBAmc</name>
    <dbReference type="NCBI Taxonomy" id="1441467"/>
    <lineage>
        <taxon>Bacteria</taxon>
        <taxon>Pseudomonadati</taxon>
        <taxon>Pseudomonadota</taxon>
        <taxon>Alphaproteobacteria</taxon>
        <taxon>Rhodospirillales</taxon>
        <taxon>Azospirillaceae</taxon>
        <taxon>Nitrospirillum</taxon>
        <taxon>Nitrospirillum viridazoti</taxon>
    </lineage>
</organism>
<dbReference type="EMBL" id="CP022113">
    <property type="protein sequence ID" value="ASG24916.1"/>
    <property type="molecule type" value="Genomic_DNA"/>
</dbReference>
<dbReference type="AlphaFoldDB" id="A0A248K2D8"/>
<sequence length="295" mass="32666">MGNQTTQPSIAIVGLQTFILAACMGLLTQTPDAHPIAEWGRSIVLVGTGLTGLILRTRYRGEGSPLRRGLLDAMTAGVCVLLAQAALMGLIASGILGPDWVLPGHLRVLAVVAPPILCLVGATETRVRIAPLPHNRLIQDYGRFETRVRRRNYAEMMALTIIILLTAFYALRFHPMVEPLSWTFVTLYTAVLLYLVFRGEVRPLLPVGEDMMRVHYGAELRRQHRLRGALWWFWFIPLFAGLLTNAALGVLKGQIVFAVAHALGIVGLAYFIVRLNRDRERAVRQQVSSLAIPFA</sequence>
<keyword evidence="1" id="KW-0472">Membrane</keyword>
<protein>
    <submittedName>
        <fullName evidence="2">Uncharacterized protein</fullName>
    </submittedName>
</protein>